<feature type="region of interest" description="Disordered" evidence="1">
    <location>
        <begin position="1"/>
        <end position="170"/>
    </location>
</feature>
<feature type="compositionally biased region" description="Basic and acidic residues" evidence="1">
    <location>
        <begin position="1"/>
        <end position="10"/>
    </location>
</feature>
<sequence length="188" mass="19638">GVRIPPDAHADPSSASARAPQAGASAVLLHLRDADTGPVPAPHRPTGETLPAAEGPHGLLGLSAVRPGEALRDPTVPVDTRARGAGHSAQPLRDPGEDLVSEPTNEAQEAAEEGAGRPEDSCRRGAVRGELQRGRAERAERGGAETEPGTGTGLIHAGRQRGRRRRGGRRLLAGSSIVRYKWLPPNCR</sequence>
<dbReference type="GO" id="GO:0003677">
    <property type="term" value="F:DNA binding"/>
    <property type="evidence" value="ECO:0007669"/>
    <property type="project" value="UniProtKB-KW"/>
</dbReference>
<feature type="compositionally biased region" description="Low complexity" evidence="1">
    <location>
        <begin position="11"/>
        <end position="26"/>
    </location>
</feature>
<accession>A0A1A8FWC3</accession>
<feature type="compositionally biased region" description="Basic and acidic residues" evidence="1">
    <location>
        <begin position="114"/>
        <end position="123"/>
    </location>
</feature>
<reference evidence="2" key="1">
    <citation type="submission" date="2016-05" db="EMBL/GenBank/DDBJ databases">
        <authorList>
            <person name="Lavstsen T."/>
            <person name="Jespersen J.S."/>
        </authorList>
    </citation>
    <scope>NUCLEOTIDE SEQUENCE</scope>
    <source>
        <tissue evidence="2">Brain</tissue>
    </source>
</reference>
<proteinExistence type="predicted"/>
<gene>
    <name evidence="2" type="primary">BSX</name>
</gene>
<protein>
    <submittedName>
        <fullName evidence="2">Brain specific homeobox</fullName>
    </submittedName>
</protein>
<evidence type="ECO:0000313" key="2">
    <source>
        <dbReference type="EMBL" id="SBQ63710.1"/>
    </source>
</evidence>
<feature type="compositionally biased region" description="Basic residues" evidence="1">
    <location>
        <begin position="158"/>
        <end position="169"/>
    </location>
</feature>
<feature type="compositionally biased region" description="Basic and acidic residues" evidence="1">
    <location>
        <begin position="130"/>
        <end position="144"/>
    </location>
</feature>
<reference evidence="2" key="2">
    <citation type="submission" date="2016-06" db="EMBL/GenBank/DDBJ databases">
        <title>The genome of a short-lived fish provides insights into sex chromosome evolution and the genetic control of aging.</title>
        <authorList>
            <person name="Reichwald K."/>
            <person name="Felder M."/>
            <person name="Petzold A."/>
            <person name="Koch P."/>
            <person name="Groth M."/>
            <person name="Platzer M."/>
        </authorList>
    </citation>
    <scope>NUCLEOTIDE SEQUENCE</scope>
    <source>
        <tissue evidence="2">Brain</tissue>
    </source>
</reference>
<keyword evidence="2" id="KW-0238">DNA-binding</keyword>
<dbReference type="AlphaFoldDB" id="A0A1A8FWC3"/>
<feature type="non-terminal residue" evidence="2">
    <location>
        <position position="1"/>
    </location>
</feature>
<keyword evidence="2" id="KW-0371">Homeobox</keyword>
<name>A0A1A8FWC3_9TELE</name>
<dbReference type="EMBL" id="HAEB01017183">
    <property type="protein sequence ID" value="SBQ63710.1"/>
    <property type="molecule type" value="Transcribed_RNA"/>
</dbReference>
<evidence type="ECO:0000256" key="1">
    <source>
        <dbReference type="SAM" id="MobiDB-lite"/>
    </source>
</evidence>
<organism evidence="2">
    <name type="scientific">Nothobranchius korthausae</name>
    <dbReference type="NCBI Taxonomy" id="1143690"/>
    <lineage>
        <taxon>Eukaryota</taxon>
        <taxon>Metazoa</taxon>
        <taxon>Chordata</taxon>
        <taxon>Craniata</taxon>
        <taxon>Vertebrata</taxon>
        <taxon>Euteleostomi</taxon>
        <taxon>Actinopterygii</taxon>
        <taxon>Neopterygii</taxon>
        <taxon>Teleostei</taxon>
        <taxon>Neoteleostei</taxon>
        <taxon>Acanthomorphata</taxon>
        <taxon>Ovalentaria</taxon>
        <taxon>Atherinomorphae</taxon>
        <taxon>Cyprinodontiformes</taxon>
        <taxon>Nothobranchiidae</taxon>
        <taxon>Nothobranchius</taxon>
    </lineage>
</organism>